<dbReference type="EMBL" id="JACHNU010000002">
    <property type="protein sequence ID" value="MBB4662326.1"/>
    <property type="molecule type" value="Genomic_DNA"/>
</dbReference>
<dbReference type="PANTHER" id="PTHR43252:SF6">
    <property type="entry name" value="NEGATIVE TRANSCRIPTION REGULATOR PADR"/>
    <property type="match status" value="1"/>
</dbReference>
<dbReference type="Pfam" id="PF03551">
    <property type="entry name" value="PadR"/>
    <property type="match status" value="1"/>
</dbReference>
<evidence type="ECO:0000313" key="2">
    <source>
        <dbReference type="EMBL" id="MBB4662326.1"/>
    </source>
</evidence>
<protein>
    <submittedName>
        <fullName evidence="2">DNA-binding PadR family transcriptional regulator</fullName>
    </submittedName>
</protein>
<proteinExistence type="predicted"/>
<dbReference type="AlphaFoldDB" id="A0A840IBW8"/>
<dbReference type="InterPro" id="IPR005149">
    <property type="entry name" value="Tscrpt_reg_PadR_N"/>
</dbReference>
<comment type="caution">
    <text evidence="2">The sequence shown here is derived from an EMBL/GenBank/DDBJ whole genome shotgun (WGS) entry which is preliminary data.</text>
</comment>
<dbReference type="SUPFAM" id="SSF46785">
    <property type="entry name" value="Winged helix' DNA-binding domain"/>
    <property type="match status" value="1"/>
</dbReference>
<name>A0A840IBW8_9ACTN</name>
<organism evidence="2 3">
    <name type="scientific">Conexibacter arvalis</name>
    <dbReference type="NCBI Taxonomy" id="912552"/>
    <lineage>
        <taxon>Bacteria</taxon>
        <taxon>Bacillati</taxon>
        <taxon>Actinomycetota</taxon>
        <taxon>Thermoleophilia</taxon>
        <taxon>Solirubrobacterales</taxon>
        <taxon>Conexibacteraceae</taxon>
        <taxon>Conexibacter</taxon>
    </lineage>
</organism>
<dbReference type="Proteomes" id="UP000585272">
    <property type="component" value="Unassembled WGS sequence"/>
</dbReference>
<evidence type="ECO:0000313" key="3">
    <source>
        <dbReference type="Proteomes" id="UP000585272"/>
    </source>
</evidence>
<gene>
    <name evidence="2" type="ORF">BDZ31_001912</name>
</gene>
<evidence type="ECO:0000259" key="1">
    <source>
        <dbReference type="Pfam" id="PF03551"/>
    </source>
</evidence>
<keyword evidence="3" id="KW-1185">Reference proteome</keyword>
<dbReference type="RefSeq" id="WP_246344975.1">
    <property type="nucleotide sequence ID" value="NZ_JACHNU010000002.1"/>
</dbReference>
<accession>A0A840IBW8</accession>
<keyword evidence="2" id="KW-0238">DNA-binding</keyword>
<reference evidence="2 3" key="1">
    <citation type="submission" date="2020-08" db="EMBL/GenBank/DDBJ databases">
        <title>Genomic Encyclopedia of Archaeal and Bacterial Type Strains, Phase II (KMG-II): from individual species to whole genera.</title>
        <authorList>
            <person name="Goeker M."/>
        </authorList>
    </citation>
    <scope>NUCLEOTIDE SEQUENCE [LARGE SCALE GENOMIC DNA]</scope>
    <source>
        <strain evidence="2 3">DSM 23288</strain>
    </source>
</reference>
<dbReference type="InterPro" id="IPR036390">
    <property type="entry name" value="WH_DNA-bd_sf"/>
</dbReference>
<dbReference type="PANTHER" id="PTHR43252">
    <property type="entry name" value="TRANSCRIPTIONAL REGULATOR YQJI"/>
    <property type="match status" value="1"/>
</dbReference>
<dbReference type="Gene3D" id="1.10.10.10">
    <property type="entry name" value="Winged helix-like DNA-binding domain superfamily/Winged helix DNA-binding domain"/>
    <property type="match status" value="1"/>
</dbReference>
<dbReference type="GO" id="GO:0003677">
    <property type="term" value="F:DNA binding"/>
    <property type="evidence" value="ECO:0007669"/>
    <property type="project" value="UniProtKB-KW"/>
</dbReference>
<feature type="domain" description="Transcription regulator PadR N-terminal" evidence="1">
    <location>
        <begin position="5"/>
        <end position="77"/>
    </location>
</feature>
<sequence length="195" mass="22154">MKFAVLGLLIERRGYGYDLANRLQERLGPGFRAAFGAVYVSLDQLAKEQFVAESRRVQVGRQVKVYYEATEAGVQRFSRWMRESVGREPVRGELYLKLAVARDEDLGTLRDELHRLEHEALTELERCGQALGSEEDGEELRWEEAARWLADAAVVERLQADLRWLRIALRALEWAAATGAVPRAELRRVDALASA</sequence>
<dbReference type="InterPro" id="IPR036388">
    <property type="entry name" value="WH-like_DNA-bd_sf"/>
</dbReference>